<accession>A0AAW7CTQ1</accession>
<dbReference type="InterPro" id="IPR048745">
    <property type="entry name" value="CdiA_helical"/>
</dbReference>
<dbReference type="EMBL" id="JASVWL010000020">
    <property type="protein sequence ID" value="MDL5356454.1"/>
    <property type="molecule type" value="Genomic_DNA"/>
</dbReference>
<dbReference type="Pfam" id="PF21483">
    <property type="entry name" value="CdiA_helical"/>
    <property type="match status" value="1"/>
</dbReference>
<dbReference type="RefSeq" id="WP_073519487.1">
    <property type="nucleotide sequence ID" value="NZ_JASVWJ010000020.1"/>
</dbReference>
<sequence>MVDTNVRQQEEIKAVCSTFPEQCQQQYGYLVEQWEAFDTAIKQQWNGQDLAKIDMNSPEWMKYALFVSDPENQVAVASLGLLAKDIGVAAISFYASQYSDCDCQSIRSWDSMGAGEYKTRNAVGRFCR</sequence>
<dbReference type="Proteomes" id="UP001224739">
    <property type="component" value="Unassembled WGS sequence"/>
</dbReference>
<protein>
    <recommendedName>
        <fullName evidence="1">Toxin CdiA-like helical domain-containing protein</fullName>
    </recommendedName>
</protein>
<feature type="domain" description="Toxin CdiA-like helical" evidence="1">
    <location>
        <begin position="43"/>
        <end position="86"/>
    </location>
</feature>
<dbReference type="AlphaFoldDB" id="A0AAW7CTQ1"/>
<dbReference type="Gene3D" id="6.10.140.1810">
    <property type="match status" value="1"/>
</dbReference>
<evidence type="ECO:0000313" key="3">
    <source>
        <dbReference type="Proteomes" id="UP001224739"/>
    </source>
</evidence>
<evidence type="ECO:0000313" key="2">
    <source>
        <dbReference type="EMBL" id="MDL5356454.1"/>
    </source>
</evidence>
<name>A0AAW7CTQ1_9GAMM</name>
<gene>
    <name evidence="2" type="ORF">QSH02_16640</name>
</gene>
<evidence type="ECO:0000259" key="1">
    <source>
        <dbReference type="Pfam" id="PF21483"/>
    </source>
</evidence>
<dbReference type="GeneID" id="83614155"/>
<reference evidence="2" key="1">
    <citation type="submission" date="2023-06" db="EMBL/GenBank/DDBJ databases">
        <title>Acute promotion of culturable opportunistic pathogens and persistent increase of antibiotic resistance following antibiotic exposure in mouse gut microbiota.</title>
        <authorList>
            <person name="Li L."/>
            <person name="Wang B."/>
            <person name="Sun Y."/>
            <person name="Wang M."/>
            <person name="Xu H."/>
        </authorList>
    </citation>
    <scope>NUCLEOTIDE SEQUENCE</scope>
    <source>
        <strain evidence="2">EPA10_1</strain>
    </source>
</reference>
<comment type="caution">
    <text evidence="2">The sequence shown here is derived from an EMBL/GenBank/DDBJ whole genome shotgun (WGS) entry which is preliminary data.</text>
</comment>
<organism evidence="2 3">
    <name type="scientific">Proteus faecis</name>
    <dbReference type="NCBI Taxonomy" id="2050967"/>
    <lineage>
        <taxon>Bacteria</taxon>
        <taxon>Pseudomonadati</taxon>
        <taxon>Pseudomonadota</taxon>
        <taxon>Gammaproteobacteria</taxon>
        <taxon>Enterobacterales</taxon>
        <taxon>Morganellaceae</taxon>
        <taxon>Proteus</taxon>
    </lineage>
</organism>
<proteinExistence type="predicted"/>